<dbReference type="SUPFAM" id="SSF48371">
    <property type="entry name" value="ARM repeat"/>
    <property type="match status" value="1"/>
</dbReference>
<name>A0A0L7LN66_OPEBR</name>
<dbReference type="STRING" id="104452.A0A0L7LN66"/>
<dbReference type="GO" id="GO:0035869">
    <property type="term" value="C:ciliary transition zone"/>
    <property type="evidence" value="ECO:0007669"/>
    <property type="project" value="TreeGrafter"/>
</dbReference>
<evidence type="ECO:0000256" key="1">
    <source>
        <dbReference type="SAM" id="MobiDB-lite"/>
    </source>
</evidence>
<dbReference type="SMART" id="SM01297">
    <property type="entry name" value="KAP"/>
    <property type="match status" value="1"/>
</dbReference>
<dbReference type="InterPro" id="IPR011989">
    <property type="entry name" value="ARM-like"/>
</dbReference>
<dbReference type="GO" id="GO:0005930">
    <property type="term" value="C:axoneme"/>
    <property type="evidence" value="ECO:0007669"/>
    <property type="project" value="TreeGrafter"/>
</dbReference>
<gene>
    <name evidence="2" type="ORF">OBRU01_04963</name>
</gene>
<dbReference type="GO" id="GO:0016939">
    <property type="term" value="C:kinesin II complex"/>
    <property type="evidence" value="ECO:0007669"/>
    <property type="project" value="TreeGrafter"/>
</dbReference>
<dbReference type="InterPro" id="IPR016024">
    <property type="entry name" value="ARM-type_fold"/>
</dbReference>
<dbReference type="Proteomes" id="UP000037510">
    <property type="component" value="Unassembled WGS sequence"/>
</dbReference>
<dbReference type="InterPro" id="IPR000225">
    <property type="entry name" value="Armadillo"/>
</dbReference>
<dbReference type="Pfam" id="PF05804">
    <property type="entry name" value="KAP"/>
    <property type="match status" value="1"/>
</dbReference>
<feature type="region of interest" description="Disordered" evidence="1">
    <location>
        <begin position="825"/>
        <end position="854"/>
    </location>
</feature>
<dbReference type="AlphaFoldDB" id="A0A0L7LN66"/>
<accession>A0A0L7LN66</accession>
<reference evidence="2 3" key="1">
    <citation type="journal article" date="2015" name="Genome Biol. Evol.">
        <title>The genome of winter moth (Operophtera brumata) provides a genomic perspective on sexual dimorphism and phenology.</title>
        <authorList>
            <person name="Derks M.F."/>
            <person name="Smit S."/>
            <person name="Salis L."/>
            <person name="Schijlen E."/>
            <person name="Bossers A."/>
            <person name="Mateman C."/>
            <person name="Pijl A.S."/>
            <person name="de Ridder D."/>
            <person name="Groenen M.A."/>
            <person name="Visser M.E."/>
            <person name="Megens H.J."/>
        </authorList>
    </citation>
    <scope>NUCLEOTIDE SEQUENCE [LARGE SCALE GENOMIC DNA]</scope>
    <source>
        <strain evidence="2">WM2013NL</strain>
        <tissue evidence="2">Head and thorax</tissue>
    </source>
</reference>
<dbReference type="GO" id="GO:0044782">
    <property type="term" value="P:cilium organization"/>
    <property type="evidence" value="ECO:0007669"/>
    <property type="project" value="TreeGrafter"/>
</dbReference>
<sequence>MSPMESVPVAVLNSVDDYVELLYDDIPEKIKGSALILQLARNPDNLLELARNEALLSALSRVLREEWKRSIELSTNIVYTFFCFSTYNEFHPVIIQYKIGSLCMDVIDYELKRYDQWKEKSELPKSRIPEPKRRPKSGTWAVADVTMQKSRSLVSSYHEDLCSASEDCLSKNDEEQMKRKLKTLSKRQEQLLRVAFYMLLNIADNVKVEEKMHRKDVVGLLIGAMERHSNIDLLILIVSFLQKLSIFVENKNSMASRGVIEKLAPLLDSSNADLVNVTLKLLFNLTFDTKLRNKMIKIGLLPKLIQFTSDDKHINLVMKILYHLSMDDRVKVMFTQSDCVKLVSGAPGATDVLLALCANLAWCERAAEHMAAEGRLKELLARAFRHRTTMLMKLVRNLSHHPQNKPLFVEFVGDIAGAVTAGGSSEEFLVECLGTLSNILDINTNIDVFAVVERYNLVSCIMKILDPERSRDPELSLEGVVLAGAICAEARSATALAAGGGGAALVALLRLRQADDEHVLQTVFAFRQMLSHPAAAECLVSNTEAPAYLIDLMQDKNVEIRKMCDTCLDIISQMKNEWAVRIKVERFRCHNGQWLSVVETLGEGGAGDFTDDLPPYLSAEYLTTHRLTTSEPCIVFRCHNGQWLSVVETLGEGGAGDFTDDLQPYLSAEYLTTHRLTTSEPCIVFRCHNGQWLSVVETLGEGGAGDCTDDLPPYLSAEYLTTHRLTTSGKLEQSHALCSASTTGSGSPWWRRSGDCTDDLPPYLSAEYLTTHRLTTSGKLEQSHALCSASTTGSGSPWWRRAGDCTDDLPPYLSAEYLTTHRLTTSDSQTSLNDDSDSFSGDGDVNNGTKRHNGLSVELYGSTDSSSGKAAENECFVSDLSVY</sequence>
<protein>
    <submittedName>
        <fullName evidence="2">Putative kinesin-associated protein</fullName>
    </submittedName>
</protein>
<dbReference type="GO" id="GO:0019894">
    <property type="term" value="F:kinesin binding"/>
    <property type="evidence" value="ECO:0007669"/>
    <property type="project" value="InterPro"/>
</dbReference>
<dbReference type="EMBL" id="JTDY01000501">
    <property type="protein sequence ID" value="KOB76892.1"/>
    <property type="molecule type" value="Genomic_DNA"/>
</dbReference>
<dbReference type="PANTHER" id="PTHR15605:SF2">
    <property type="entry name" value="KINESIN-ASSOCIATED PROTEIN 3"/>
    <property type="match status" value="1"/>
</dbReference>
<feature type="compositionally biased region" description="Low complexity" evidence="1">
    <location>
        <begin position="838"/>
        <end position="848"/>
    </location>
</feature>
<organism evidence="2 3">
    <name type="scientific">Operophtera brumata</name>
    <name type="common">Winter moth</name>
    <name type="synonym">Phalaena brumata</name>
    <dbReference type="NCBI Taxonomy" id="104452"/>
    <lineage>
        <taxon>Eukaryota</taxon>
        <taxon>Metazoa</taxon>
        <taxon>Ecdysozoa</taxon>
        <taxon>Arthropoda</taxon>
        <taxon>Hexapoda</taxon>
        <taxon>Insecta</taxon>
        <taxon>Pterygota</taxon>
        <taxon>Neoptera</taxon>
        <taxon>Endopterygota</taxon>
        <taxon>Lepidoptera</taxon>
        <taxon>Glossata</taxon>
        <taxon>Ditrysia</taxon>
        <taxon>Geometroidea</taxon>
        <taxon>Geometridae</taxon>
        <taxon>Larentiinae</taxon>
        <taxon>Operophtera</taxon>
    </lineage>
</organism>
<proteinExistence type="predicted"/>
<dbReference type="InterPro" id="IPR008658">
    <property type="entry name" value="KAP3"/>
</dbReference>
<evidence type="ECO:0000313" key="3">
    <source>
        <dbReference type="Proteomes" id="UP000037510"/>
    </source>
</evidence>
<comment type="caution">
    <text evidence="2">The sequence shown here is derived from an EMBL/GenBank/DDBJ whole genome shotgun (WGS) entry which is preliminary data.</text>
</comment>
<dbReference type="GO" id="GO:0007018">
    <property type="term" value="P:microtubule-based movement"/>
    <property type="evidence" value="ECO:0007669"/>
    <property type="project" value="TreeGrafter"/>
</dbReference>
<keyword evidence="3" id="KW-1185">Reference proteome</keyword>
<evidence type="ECO:0000313" key="2">
    <source>
        <dbReference type="EMBL" id="KOB76892.1"/>
    </source>
</evidence>
<dbReference type="SMART" id="SM00185">
    <property type="entry name" value="ARM"/>
    <property type="match status" value="2"/>
</dbReference>
<dbReference type="PANTHER" id="PTHR15605">
    <property type="entry name" value="KINESIN-ASSOCIATED PROTEINS"/>
    <property type="match status" value="1"/>
</dbReference>
<dbReference type="Gene3D" id="1.25.10.10">
    <property type="entry name" value="Leucine-rich Repeat Variant"/>
    <property type="match status" value="1"/>
</dbReference>